<evidence type="ECO:0000313" key="1">
    <source>
        <dbReference type="EMBL" id="MDA4843775.1"/>
    </source>
</evidence>
<accession>A0ABT4VGE1</accession>
<gene>
    <name evidence="1" type="ORF">OOZ53_00340</name>
</gene>
<dbReference type="Proteomes" id="UP001148313">
    <property type="component" value="Unassembled WGS sequence"/>
</dbReference>
<dbReference type="RefSeq" id="WP_271087285.1">
    <property type="nucleotide sequence ID" value="NZ_JAPJZH010000001.1"/>
</dbReference>
<dbReference type="Pfam" id="PF11735">
    <property type="entry name" value="CAP59_mtransfer"/>
    <property type="match status" value="1"/>
</dbReference>
<organism evidence="1 2">
    <name type="scientific">Hoeflea poritis</name>
    <dbReference type="NCBI Taxonomy" id="2993659"/>
    <lineage>
        <taxon>Bacteria</taxon>
        <taxon>Pseudomonadati</taxon>
        <taxon>Pseudomonadota</taxon>
        <taxon>Alphaproteobacteria</taxon>
        <taxon>Hyphomicrobiales</taxon>
        <taxon>Rhizobiaceae</taxon>
        <taxon>Hoeflea</taxon>
    </lineage>
</organism>
<protein>
    <submittedName>
        <fullName evidence="1">Uncharacterized protein</fullName>
    </submittedName>
</protein>
<comment type="caution">
    <text evidence="1">The sequence shown here is derived from an EMBL/GenBank/DDBJ whole genome shotgun (WGS) entry which is preliminary data.</text>
</comment>
<reference evidence="1" key="1">
    <citation type="submission" date="2022-11" db="EMBL/GenBank/DDBJ databases">
        <title>Hoeflea poritis sp. nov., isolated from scleractinian coral Porites lutea.</title>
        <authorList>
            <person name="Zhang G."/>
            <person name="Wei Q."/>
            <person name="Cai L."/>
        </authorList>
    </citation>
    <scope>NUCLEOTIDE SEQUENCE</scope>
    <source>
        <strain evidence="1">E7-10</strain>
    </source>
</reference>
<keyword evidence="2" id="KW-1185">Reference proteome</keyword>
<evidence type="ECO:0000313" key="2">
    <source>
        <dbReference type="Proteomes" id="UP001148313"/>
    </source>
</evidence>
<dbReference type="InterPro" id="IPR021047">
    <property type="entry name" value="Mannosyltransferase_CMT1"/>
</dbReference>
<sequence length="283" mass="32723">MASKHKVVFAGLARDCAHALPGILQTIEDFGEELSDWGYVFLENNSVDNSFQVLSAFDRRLQRGIVRSFGDLQAEFQLRTERLAMLRNRCIEEIFADSRLREFDYLIVMDLDAVNEQFDKSRILELLDTRNPEWTAMFANQSERYYDIWALRHPTLSPDDCWRRVRERPENMSKEEALQEFVVKRRKKLDPSRGFIPVDSAFGGFGLYRLQPLNGCRYVGVAADGEETCEHVAFHECLTKNGGQLFIDASLINGRGNHRHNAGMSFKTKLLRKINKRLNRSPN</sequence>
<dbReference type="EMBL" id="JAPJZH010000001">
    <property type="protein sequence ID" value="MDA4843775.1"/>
    <property type="molecule type" value="Genomic_DNA"/>
</dbReference>
<proteinExistence type="predicted"/>
<name>A0ABT4VGE1_9HYPH</name>